<protein>
    <submittedName>
        <fullName evidence="2">Nicotinamide riboside transporter PnuC</fullName>
    </submittedName>
</protein>
<organism evidence="2 3">
    <name type="scientific">Kibdelosporangium banguiense</name>
    <dbReference type="NCBI Taxonomy" id="1365924"/>
    <lineage>
        <taxon>Bacteria</taxon>
        <taxon>Bacillati</taxon>
        <taxon>Actinomycetota</taxon>
        <taxon>Actinomycetes</taxon>
        <taxon>Pseudonocardiales</taxon>
        <taxon>Pseudonocardiaceae</taxon>
        <taxon>Kibdelosporangium</taxon>
    </lineage>
</organism>
<evidence type="ECO:0000256" key="1">
    <source>
        <dbReference type="SAM" id="Phobius"/>
    </source>
</evidence>
<evidence type="ECO:0000313" key="2">
    <source>
        <dbReference type="EMBL" id="MBP2321428.1"/>
    </source>
</evidence>
<dbReference type="Proteomes" id="UP001519332">
    <property type="component" value="Unassembled WGS sequence"/>
</dbReference>
<dbReference type="RefSeq" id="WP_209636291.1">
    <property type="nucleotide sequence ID" value="NZ_JAGINW010000001.1"/>
</dbReference>
<keyword evidence="1" id="KW-1133">Transmembrane helix</keyword>
<keyword evidence="3" id="KW-1185">Reference proteome</keyword>
<name>A0ABS4TC42_9PSEU</name>
<dbReference type="EMBL" id="JAGINW010000001">
    <property type="protein sequence ID" value="MBP2321428.1"/>
    <property type="molecule type" value="Genomic_DNA"/>
</dbReference>
<reference evidence="2 3" key="1">
    <citation type="submission" date="2021-03" db="EMBL/GenBank/DDBJ databases">
        <title>Sequencing the genomes of 1000 actinobacteria strains.</title>
        <authorList>
            <person name="Klenk H.-P."/>
        </authorList>
    </citation>
    <scope>NUCLEOTIDE SEQUENCE [LARGE SCALE GENOMIC DNA]</scope>
    <source>
        <strain evidence="2 3">DSM 46670</strain>
    </source>
</reference>
<dbReference type="InterPro" id="IPR025338">
    <property type="entry name" value="DUF4244"/>
</dbReference>
<comment type="caution">
    <text evidence="2">The sequence shown here is derived from an EMBL/GenBank/DDBJ whole genome shotgun (WGS) entry which is preliminary data.</text>
</comment>
<dbReference type="Pfam" id="PF14029">
    <property type="entry name" value="DUF4244"/>
    <property type="match status" value="1"/>
</dbReference>
<proteinExistence type="predicted"/>
<gene>
    <name evidence="2" type="ORF">JOF56_001813</name>
</gene>
<feature type="transmembrane region" description="Helical" evidence="1">
    <location>
        <begin position="12"/>
        <end position="32"/>
    </location>
</feature>
<keyword evidence="1" id="KW-0812">Transmembrane</keyword>
<evidence type="ECO:0000313" key="3">
    <source>
        <dbReference type="Proteomes" id="UP001519332"/>
    </source>
</evidence>
<sequence>MHDFTDEGTTTVEYAVATIAAAGFGIALILIARSEKVQNWIVGLIEKAMTVT</sequence>
<accession>A0ABS4TC42</accession>
<keyword evidence="1" id="KW-0472">Membrane</keyword>